<gene>
    <name evidence="2" type="ORF">ACH5RR_021420</name>
</gene>
<evidence type="ECO:0000256" key="1">
    <source>
        <dbReference type="SAM" id="MobiDB-lite"/>
    </source>
</evidence>
<dbReference type="Proteomes" id="UP001630127">
    <property type="component" value="Unassembled WGS sequence"/>
</dbReference>
<accession>A0ABD2ZJ12</accession>
<reference evidence="2 3" key="1">
    <citation type="submission" date="2024-11" db="EMBL/GenBank/DDBJ databases">
        <title>A near-complete genome assembly of Cinchona calisaya.</title>
        <authorList>
            <person name="Lian D.C."/>
            <person name="Zhao X.W."/>
            <person name="Wei L."/>
        </authorList>
    </citation>
    <scope>NUCLEOTIDE SEQUENCE [LARGE SCALE GENOMIC DNA]</scope>
    <source>
        <tissue evidence="2">Nenye</tissue>
    </source>
</reference>
<evidence type="ECO:0000313" key="3">
    <source>
        <dbReference type="Proteomes" id="UP001630127"/>
    </source>
</evidence>
<dbReference type="EMBL" id="JBJUIK010000009">
    <property type="protein sequence ID" value="KAL3518831.1"/>
    <property type="molecule type" value="Genomic_DNA"/>
</dbReference>
<feature type="region of interest" description="Disordered" evidence="1">
    <location>
        <begin position="135"/>
        <end position="158"/>
    </location>
</feature>
<sequence length="158" mass="17757">MEVEVLAIDHEGNFIQGLCKRFAVTRAVSFAKSFSAKLVLKSNASRVIKMLLKEVIEDLYKVGHLLNDIQWDMPLCIVDSLGSNFLIGLAKSIRPDRSACLVLTLWVSGLSVTTNPATKIKDKFREPQSLENFQSGVIPEDTSPEREEEEQMDKIFVE</sequence>
<comment type="caution">
    <text evidence="2">The sequence shown here is derived from an EMBL/GenBank/DDBJ whole genome shotgun (WGS) entry which is preliminary data.</text>
</comment>
<protein>
    <submittedName>
        <fullName evidence="2">Uncharacterized protein</fullName>
    </submittedName>
</protein>
<organism evidence="2 3">
    <name type="scientific">Cinchona calisaya</name>
    <dbReference type="NCBI Taxonomy" id="153742"/>
    <lineage>
        <taxon>Eukaryota</taxon>
        <taxon>Viridiplantae</taxon>
        <taxon>Streptophyta</taxon>
        <taxon>Embryophyta</taxon>
        <taxon>Tracheophyta</taxon>
        <taxon>Spermatophyta</taxon>
        <taxon>Magnoliopsida</taxon>
        <taxon>eudicotyledons</taxon>
        <taxon>Gunneridae</taxon>
        <taxon>Pentapetalae</taxon>
        <taxon>asterids</taxon>
        <taxon>lamiids</taxon>
        <taxon>Gentianales</taxon>
        <taxon>Rubiaceae</taxon>
        <taxon>Cinchonoideae</taxon>
        <taxon>Cinchoneae</taxon>
        <taxon>Cinchona</taxon>
    </lineage>
</organism>
<proteinExistence type="predicted"/>
<keyword evidence="3" id="KW-1185">Reference proteome</keyword>
<name>A0ABD2ZJ12_9GENT</name>
<dbReference type="AlphaFoldDB" id="A0ABD2ZJ12"/>
<evidence type="ECO:0000313" key="2">
    <source>
        <dbReference type="EMBL" id="KAL3518831.1"/>
    </source>
</evidence>